<keyword evidence="1" id="KW-0812">Transmembrane</keyword>
<dbReference type="Pfam" id="PF07314">
    <property type="entry name" value="Lit"/>
    <property type="match status" value="1"/>
</dbReference>
<proteinExistence type="predicted"/>
<gene>
    <name evidence="2" type="ORF">EDD61_1091</name>
</gene>
<keyword evidence="1" id="KW-1133">Transmembrane helix</keyword>
<dbReference type="InterPro" id="IPR010178">
    <property type="entry name" value="Lit"/>
</dbReference>
<accession>A0A4V2VKI4</accession>
<organism evidence="2 3">
    <name type="scientific">Longicatena caecimuris</name>
    <dbReference type="NCBI Taxonomy" id="1796635"/>
    <lineage>
        <taxon>Bacteria</taxon>
        <taxon>Bacillati</taxon>
        <taxon>Bacillota</taxon>
        <taxon>Erysipelotrichia</taxon>
        <taxon>Erysipelotrichales</taxon>
        <taxon>Erysipelotrichaceae</taxon>
        <taxon>Longicatena</taxon>
    </lineage>
</organism>
<evidence type="ECO:0000313" key="2">
    <source>
        <dbReference type="EMBL" id="TCU59965.1"/>
    </source>
</evidence>
<reference evidence="2 3" key="1">
    <citation type="submission" date="2019-03" db="EMBL/GenBank/DDBJ databases">
        <title>Genomic Encyclopedia of Type Strains, Phase IV (KMG-IV): sequencing the most valuable type-strain genomes for metagenomic binning, comparative biology and taxonomic classification.</title>
        <authorList>
            <person name="Goeker M."/>
        </authorList>
    </citation>
    <scope>NUCLEOTIDE SEQUENCE [LARGE SCALE GENOMIC DNA]</scope>
    <source>
        <strain evidence="2 3">DSM 29481</strain>
    </source>
</reference>
<dbReference type="EMBL" id="SMBP01000009">
    <property type="protein sequence ID" value="TCU59965.1"/>
    <property type="molecule type" value="Genomic_DNA"/>
</dbReference>
<protein>
    <submittedName>
        <fullName evidence="2">Integral membrane protein (TIGR01906 family)</fullName>
    </submittedName>
</protein>
<dbReference type="Proteomes" id="UP000295773">
    <property type="component" value="Unassembled WGS sequence"/>
</dbReference>
<feature type="transmembrane region" description="Helical" evidence="1">
    <location>
        <begin position="111"/>
        <end position="129"/>
    </location>
</feature>
<evidence type="ECO:0000256" key="1">
    <source>
        <dbReference type="SAM" id="Phobius"/>
    </source>
</evidence>
<keyword evidence="3" id="KW-1185">Reference proteome</keyword>
<feature type="transmembrane region" description="Helical" evidence="1">
    <location>
        <begin position="12"/>
        <end position="31"/>
    </location>
</feature>
<sequence>MNVVLNKLNTIASYAAAISLVIILLVTSVSINCFDSDFYKSEYKTLQTAQDLGMTQKDLNLATNTLLDYLQDKRDNINVEITVQGSKVEAFNSKEAAHMVDVRSLYHFAQILRNMAFVILVVSCIYLLVRLKKGAWTVLSINYMKAAILFAIFFIMLAGWAYVDFDAFWTAFHHVAFRNDLWLLNPSTDLMINLFPAAFFSKLVFRIIMMFAIGFIGCFVGAYIYLRYQLKHYQAETQELSHDA</sequence>
<dbReference type="AlphaFoldDB" id="A0A4V2VKI4"/>
<keyword evidence="1" id="KW-0472">Membrane</keyword>
<evidence type="ECO:0000313" key="3">
    <source>
        <dbReference type="Proteomes" id="UP000295773"/>
    </source>
</evidence>
<feature type="transmembrane region" description="Helical" evidence="1">
    <location>
        <begin position="141"/>
        <end position="163"/>
    </location>
</feature>
<feature type="transmembrane region" description="Helical" evidence="1">
    <location>
        <begin position="203"/>
        <end position="226"/>
    </location>
</feature>
<comment type="caution">
    <text evidence="2">The sequence shown here is derived from an EMBL/GenBank/DDBJ whole genome shotgun (WGS) entry which is preliminary data.</text>
</comment>
<dbReference type="RefSeq" id="WP_132224633.1">
    <property type="nucleotide sequence ID" value="NZ_JANKBG010000009.1"/>
</dbReference>
<dbReference type="NCBIfam" id="TIGR01906">
    <property type="entry name" value="integ_TIGR01906"/>
    <property type="match status" value="1"/>
</dbReference>
<name>A0A4V2VKI4_9FIRM</name>